<organism evidence="1 2">
    <name type="scientific">Eumeta variegata</name>
    <name type="common">Bagworm moth</name>
    <name type="synonym">Eumeta japonica</name>
    <dbReference type="NCBI Taxonomy" id="151549"/>
    <lineage>
        <taxon>Eukaryota</taxon>
        <taxon>Metazoa</taxon>
        <taxon>Ecdysozoa</taxon>
        <taxon>Arthropoda</taxon>
        <taxon>Hexapoda</taxon>
        <taxon>Insecta</taxon>
        <taxon>Pterygota</taxon>
        <taxon>Neoptera</taxon>
        <taxon>Endopterygota</taxon>
        <taxon>Lepidoptera</taxon>
        <taxon>Glossata</taxon>
        <taxon>Ditrysia</taxon>
        <taxon>Tineoidea</taxon>
        <taxon>Psychidae</taxon>
        <taxon>Oiketicinae</taxon>
        <taxon>Eumeta</taxon>
    </lineage>
</organism>
<proteinExistence type="predicted"/>
<accession>A0A4C1UIV9</accession>
<keyword evidence="2" id="KW-1185">Reference proteome</keyword>
<reference evidence="1 2" key="1">
    <citation type="journal article" date="2019" name="Commun. Biol.">
        <title>The bagworm genome reveals a unique fibroin gene that provides high tensile strength.</title>
        <authorList>
            <person name="Kono N."/>
            <person name="Nakamura H."/>
            <person name="Ohtoshi R."/>
            <person name="Tomita M."/>
            <person name="Numata K."/>
            <person name="Arakawa K."/>
        </authorList>
    </citation>
    <scope>NUCLEOTIDE SEQUENCE [LARGE SCALE GENOMIC DNA]</scope>
</reference>
<gene>
    <name evidence="1" type="ORF">EVAR_95531_1</name>
</gene>
<dbReference type="EMBL" id="BGZK01000179">
    <property type="protein sequence ID" value="GBP26358.1"/>
    <property type="molecule type" value="Genomic_DNA"/>
</dbReference>
<dbReference type="OrthoDB" id="361102at2759"/>
<evidence type="ECO:0000313" key="1">
    <source>
        <dbReference type="EMBL" id="GBP26358.1"/>
    </source>
</evidence>
<evidence type="ECO:0000313" key="2">
    <source>
        <dbReference type="Proteomes" id="UP000299102"/>
    </source>
</evidence>
<protein>
    <submittedName>
        <fullName evidence="1">Uncharacterized protein</fullName>
    </submittedName>
</protein>
<name>A0A4C1UIV9_EUMVA</name>
<dbReference type="Proteomes" id="UP000299102">
    <property type="component" value="Unassembled WGS sequence"/>
</dbReference>
<comment type="caution">
    <text evidence="1">The sequence shown here is derived from an EMBL/GenBank/DDBJ whole genome shotgun (WGS) entry which is preliminary data.</text>
</comment>
<sequence>MVLMVFPGSRTMEWQEPGRCGRISKGCNDSTPSMLDAVYKQELIVSYTIPELLTYSSDFGAARLDPCELRIVLPYTYTLSERAAELHGKQYSRAVVECADAEPGLAVDLELGETRSSRASEATIDADLGATAGESKRASC</sequence>
<dbReference type="AlphaFoldDB" id="A0A4C1UIV9"/>